<name>A0ABC8VYJ4_9POAL</name>
<evidence type="ECO:0000313" key="4">
    <source>
        <dbReference type="Proteomes" id="UP001497457"/>
    </source>
</evidence>
<dbReference type="SMART" id="SM00915">
    <property type="entry name" value="Jacalin"/>
    <property type="match status" value="1"/>
</dbReference>
<dbReference type="Pfam" id="PF01419">
    <property type="entry name" value="Jacalin"/>
    <property type="match status" value="1"/>
</dbReference>
<dbReference type="EMBL" id="OZ075121">
    <property type="protein sequence ID" value="CAL4898841.1"/>
    <property type="molecule type" value="Genomic_DNA"/>
</dbReference>
<sequence>MLLQNSVVKIGPFGSTSEAEGNRDITVPPLRLESITIRYGKVLDAIAFTYKDSNGLEHTTGQWGGNGGNSTTITLGPYEFVTGVHGLYGFYGYGSDGICNFTIVTNLRTYGPFGESNSIKEPKSFDIPVMNNGSIIGFFAHRNNAYLTAIGVYVKPF</sequence>
<dbReference type="InterPro" id="IPR036404">
    <property type="entry name" value="Jacalin-like_lectin_dom_sf"/>
</dbReference>
<dbReference type="PANTHER" id="PTHR46506">
    <property type="entry name" value="OS05G0143600 PROTEIN"/>
    <property type="match status" value="1"/>
</dbReference>
<organism evidence="3 4">
    <name type="scientific">Urochloa decumbens</name>
    <dbReference type="NCBI Taxonomy" id="240449"/>
    <lineage>
        <taxon>Eukaryota</taxon>
        <taxon>Viridiplantae</taxon>
        <taxon>Streptophyta</taxon>
        <taxon>Embryophyta</taxon>
        <taxon>Tracheophyta</taxon>
        <taxon>Spermatophyta</taxon>
        <taxon>Magnoliopsida</taxon>
        <taxon>Liliopsida</taxon>
        <taxon>Poales</taxon>
        <taxon>Poaceae</taxon>
        <taxon>PACMAD clade</taxon>
        <taxon>Panicoideae</taxon>
        <taxon>Panicodae</taxon>
        <taxon>Paniceae</taxon>
        <taxon>Melinidinae</taxon>
        <taxon>Urochloa</taxon>
    </lineage>
</organism>
<proteinExistence type="predicted"/>
<gene>
    <name evidence="3" type="ORF">URODEC1_LOCUS7934</name>
</gene>
<evidence type="ECO:0000313" key="3">
    <source>
        <dbReference type="EMBL" id="CAL4898841.1"/>
    </source>
</evidence>
<dbReference type="InterPro" id="IPR033734">
    <property type="entry name" value="Jacalin-like_lectin_dom_plant"/>
</dbReference>
<dbReference type="InterPro" id="IPR001229">
    <property type="entry name" value="Jacalin-like_lectin_dom"/>
</dbReference>
<dbReference type="SUPFAM" id="SSF51101">
    <property type="entry name" value="Mannose-binding lectins"/>
    <property type="match status" value="1"/>
</dbReference>
<dbReference type="Gene3D" id="2.100.10.30">
    <property type="entry name" value="Jacalin-like lectin domain"/>
    <property type="match status" value="1"/>
</dbReference>
<dbReference type="AlphaFoldDB" id="A0ABC8VYJ4"/>
<feature type="domain" description="Jacalin-type lectin" evidence="2">
    <location>
        <begin position="7"/>
        <end position="156"/>
    </location>
</feature>
<reference evidence="3" key="1">
    <citation type="submission" date="2024-10" db="EMBL/GenBank/DDBJ databases">
        <authorList>
            <person name="Ryan C."/>
        </authorList>
    </citation>
    <scope>NUCLEOTIDE SEQUENCE [LARGE SCALE GENOMIC DNA]</scope>
</reference>
<evidence type="ECO:0000259" key="2">
    <source>
        <dbReference type="PROSITE" id="PS51752"/>
    </source>
</evidence>
<dbReference type="Proteomes" id="UP001497457">
    <property type="component" value="Chromosome 11b"/>
</dbReference>
<evidence type="ECO:0000256" key="1">
    <source>
        <dbReference type="ARBA" id="ARBA00022734"/>
    </source>
</evidence>
<dbReference type="CDD" id="cd09612">
    <property type="entry name" value="Jacalin"/>
    <property type="match status" value="1"/>
</dbReference>
<keyword evidence="4" id="KW-1185">Reference proteome</keyword>
<dbReference type="GO" id="GO:0030246">
    <property type="term" value="F:carbohydrate binding"/>
    <property type="evidence" value="ECO:0007669"/>
    <property type="project" value="UniProtKB-KW"/>
</dbReference>
<accession>A0ABC8VYJ4</accession>
<keyword evidence="1" id="KW-0430">Lectin</keyword>
<protein>
    <recommendedName>
        <fullName evidence="2">Jacalin-type lectin domain-containing protein</fullName>
    </recommendedName>
</protein>
<dbReference type="PROSITE" id="PS51752">
    <property type="entry name" value="JACALIN_LECTIN"/>
    <property type="match status" value="1"/>
</dbReference>